<name>A0A137NQF0_CONC2</name>
<feature type="repeat" description="RCC1" evidence="1">
    <location>
        <begin position="363"/>
        <end position="428"/>
    </location>
</feature>
<accession>A0A137NQF0</accession>
<dbReference type="InterPro" id="IPR053245">
    <property type="entry name" value="MitoProcess-Associated"/>
</dbReference>
<proteinExistence type="predicted"/>
<dbReference type="PANTHER" id="PTHR47563:SF1">
    <property type="entry name" value="PROTEIN FMP25, MITOCHONDRIAL"/>
    <property type="match status" value="1"/>
</dbReference>
<organism evidence="2 3">
    <name type="scientific">Conidiobolus coronatus (strain ATCC 28846 / CBS 209.66 / NRRL 28638)</name>
    <name type="common">Delacroixia coronata</name>
    <dbReference type="NCBI Taxonomy" id="796925"/>
    <lineage>
        <taxon>Eukaryota</taxon>
        <taxon>Fungi</taxon>
        <taxon>Fungi incertae sedis</taxon>
        <taxon>Zoopagomycota</taxon>
        <taxon>Entomophthoromycotina</taxon>
        <taxon>Entomophthoromycetes</taxon>
        <taxon>Entomophthorales</taxon>
        <taxon>Ancylistaceae</taxon>
        <taxon>Conidiobolus</taxon>
    </lineage>
</organism>
<evidence type="ECO:0000256" key="1">
    <source>
        <dbReference type="PROSITE-ProRule" id="PRU00235"/>
    </source>
</evidence>
<dbReference type="Gene3D" id="2.130.10.30">
    <property type="entry name" value="Regulator of chromosome condensation 1/beta-lactamase-inhibitor protein II"/>
    <property type="match status" value="1"/>
</dbReference>
<sequence length="526" mass="57983">MLRQIIKKPNLTQVKSLSSKLHSKASASTFSSLHQSSRLWYYGLGLTLTVAGVATLYNTIPKIQLDNETEDPIKLQALQVKHLRDTVKVYLWGDNTNLIVAPNEVRIEFFKLPVSLSFFDNCALRDLKLGKTSAAAVDVNGDVYQWGLGYFGPNAEDYTPKKTLKGWNIVKVELTDDKIICLTQNGHLFLMPSDNSKLYTLPKKERFSTWLGQSTSPDKNYCIELKVPGLKWGENIVELESGNHHIAIITSNGRLLTLATDPEGTQFGQLGVQSGEVYKFYEPEFLDKTLKFEKLAIGSNHTIVASSSHRLFGFGMNDLGQLGLGDFKQSTSIIREPVELPNLNAQIESLHLGGDTSFINAGNQILSFGNGQFGQLGNGQFVHFKPNATQVTQLSNKFYWDESKNEKVGLKFSQISAGNTHAFFVLDSLPGNGNAWGRSVYALGRNHCGQLGNDKRSNASSPITLPPILPASIPASAQGSIHLQLPYSAKLNTRTPDTDKLYGKNVSGIMESGFNNSAIYFRLDSV</sequence>
<dbReference type="EMBL" id="KQ965027">
    <property type="protein sequence ID" value="KXN64993.1"/>
    <property type="molecule type" value="Genomic_DNA"/>
</dbReference>
<dbReference type="GO" id="GO:0005743">
    <property type="term" value="C:mitochondrial inner membrane"/>
    <property type="evidence" value="ECO:0007669"/>
    <property type="project" value="TreeGrafter"/>
</dbReference>
<dbReference type="InterPro" id="IPR000408">
    <property type="entry name" value="Reg_chr_condens"/>
</dbReference>
<dbReference type="STRING" id="796925.A0A137NQF0"/>
<dbReference type="PANTHER" id="PTHR47563">
    <property type="entry name" value="PROTEIN FMP25, MITOCHONDRIAL"/>
    <property type="match status" value="1"/>
</dbReference>
<dbReference type="GO" id="GO:0034551">
    <property type="term" value="P:mitochondrial respiratory chain complex III assembly"/>
    <property type="evidence" value="ECO:0007669"/>
    <property type="project" value="TreeGrafter"/>
</dbReference>
<dbReference type="Pfam" id="PF13540">
    <property type="entry name" value="RCC1_2"/>
    <property type="match status" value="1"/>
</dbReference>
<protein>
    <submittedName>
        <fullName evidence="2">RCC1/BLIP-II protein</fullName>
    </submittedName>
</protein>
<dbReference type="AlphaFoldDB" id="A0A137NQF0"/>
<evidence type="ECO:0000313" key="2">
    <source>
        <dbReference type="EMBL" id="KXN64993.1"/>
    </source>
</evidence>
<keyword evidence="3" id="KW-1185">Reference proteome</keyword>
<dbReference type="Proteomes" id="UP000070444">
    <property type="component" value="Unassembled WGS sequence"/>
</dbReference>
<dbReference type="OMA" id="EPRNENI"/>
<dbReference type="Pfam" id="PF00415">
    <property type="entry name" value="RCC1"/>
    <property type="match status" value="1"/>
</dbReference>
<gene>
    <name evidence="2" type="ORF">CONCODRAFT_13584</name>
</gene>
<feature type="repeat" description="RCC1" evidence="1">
    <location>
        <begin position="309"/>
        <end position="363"/>
    </location>
</feature>
<dbReference type="PROSITE" id="PS50012">
    <property type="entry name" value="RCC1_3"/>
    <property type="match status" value="2"/>
</dbReference>
<evidence type="ECO:0000313" key="3">
    <source>
        <dbReference type="Proteomes" id="UP000070444"/>
    </source>
</evidence>
<dbReference type="SUPFAM" id="SSF50985">
    <property type="entry name" value="RCC1/BLIP-II"/>
    <property type="match status" value="1"/>
</dbReference>
<dbReference type="InterPro" id="IPR009091">
    <property type="entry name" value="RCC1/BLIP-II"/>
</dbReference>
<dbReference type="OrthoDB" id="10256179at2759"/>
<reference evidence="2 3" key="1">
    <citation type="journal article" date="2015" name="Genome Biol. Evol.">
        <title>Phylogenomic analyses indicate that early fungi evolved digesting cell walls of algal ancestors of land plants.</title>
        <authorList>
            <person name="Chang Y."/>
            <person name="Wang S."/>
            <person name="Sekimoto S."/>
            <person name="Aerts A.L."/>
            <person name="Choi C."/>
            <person name="Clum A."/>
            <person name="LaButti K.M."/>
            <person name="Lindquist E.A."/>
            <person name="Yee Ngan C."/>
            <person name="Ohm R.A."/>
            <person name="Salamov A.A."/>
            <person name="Grigoriev I.V."/>
            <person name="Spatafora J.W."/>
            <person name="Berbee M.L."/>
        </authorList>
    </citation>
    <scope>NUCLEOTIDE SEQUENCE [LARGE SCALE GENOMIC DNA]</scope>
    <source>
        <strain evidence="2 3">NRRL 28638</strain>
    </source>
</reference>